<reference evidence="1" key="1">
    <citation type="submission" date="2018-05" db="EMBL/GenBank/DDBJ databases">
        <authorList>
            <person name="Lanie J.A."/>
            <person name="Ng W.-L."/>
            <person name="Kazmierczak K.M."/>
            <person name="Andrzejewski T.M."/>
            <person name="Davidsen T.M."/>
            <person name="Wayne K.J."/>
            <person name="Tettelin H."/>
            <person name="Glass J.I."/>
            <person name="Rusch D."/>
            <person name="Podicherti R."/>
            <person name="Tsui H.-C.T."/>
            <person name="Winkler M.E."/>
        </authorList>
    </citation>
    <scope>NUCLEOTIDE SEQUENCE</scope>
</reference>
<organism evidence="1">
    <name type="scientific">marine metagenome</name>
    <dbReference type="NCBI Taxonomy" id="408172"/>
    <lineage>
        <taxon>unclassified sequences</taxon>
        <taxon>metagenomes</taxon>
        <taxon>ecological metagenomes</taxon>
    </lineage>
</organism>
<name>A0A382TYM6_9ZZZZ</name>
<proteinExistence type="predicted"/>
<sequence length="60" mass="6619">MIGFARLNQEENPAIKDILKGLKVTRAGVAVSIHFAIGVDKFFELIDPALKDLDIDLPKL</sequence>
<evidence type="ECO:0000313" key="1">
    <source>
        <dbReference type="EMBL" id="SVD26611.1"/>
    </source>
</evidence>
<dbReference type="AlphaFoldDB" id="A0A382TYM6"/>
<accession>A0A382TYM6</accession>
<dbReference type="EMBL" id="UINC01139826">
    <property type="protein sequence ID" value="SVD26611.1"/>
    <property type="molecule type" value="Genomic_DNA"/>
</dbReference>
<gene>
    <name evidence="1" type="ORF">METZ01_LOCUS379465</name>
</gene>
<protein>
    <submittedName>
        <fullName evidence="1">Uncharacterized protein</fullName>
    </submittedName>
</protein>